<evidence type="ECO:0000313" key="9">
    <source>
        <dbReference type="EMBL" id="SOV80759.1"/>
    </source>
</evidence>
<dbReference type="GeneID" id="30953932"/>
<dbReference type="PROSITE" id="PS50255">
    <property type="entry name" value="CYTOCHROME_B5_2"/>
    <property type="match status" value="1"/>
</dbReference>
<sequence>MVVKKLKVIDDKELKKLKTESKSCIVINDLIYDVSSFYEHPGGYDLFKEYEGLDATDAFNSIGHSENAKNLMNSFLIGIKKNSKEYKKKEKTKIIENKIEYINYSDEEIKKEEKEPKESKPKESKHKENKPTLIKKEDKTNYPAVAGIIILFGVAYYFLFLK</sequence>
<feature type="domain" description="Cytochrome b5 heme-binding" evidence="7">
    <location>
        <begin position="6"/>
        <end position="81"/>
    </location>
</feature>
<dbReference type="InterPro" id="IPR036400">
    <property type="entry name" value="Cyt_B5-like_heme/steroid_sf"/>
</dbReference>
<evidence type="ECO:0000256" key="6">
    <source>
        <dbReference type="SAM" id="Phobius"/>
    </source>
</evidence>
<evidence type="ECO:0000313" key="10">
    <source>
        <dbReference type="Proteomes" id="UP000076359"/>
    </source>
</evidence>
<dbReference type="SUPFAM" id="SSF55856">
    <property type="entry name" value="Cytochrome b5-like heme/steroid binding domain"/>
    <property type="match status" value="1"/>
</dbReference>
<keyword evidence="3" id="KW-0408">Iron</keyword>
<gene>
    <name evidence="9" type="ORF">PRG01_1235700</name>
    <name evidence="8" type="ORF">PRSY57_1231600</name>
</gene>
<dbReference type="GO" id="GO:0016020">
    <property type="term" value="C:membrane"/>
    <property type="evidence" value="ECO:0007669"/>
    <property type="project" value="TreeGrafter"/>
</dbReference>
<name>A0A151L8Z2_PLARE</name>
<dbReference type="InterPro" id="IPR050668">
    <property type="entry name" value="Cytochrome_b5"/>
</dbReference>
<dbReference type="EMBL" id="LVLA01000013">
    <property type="protein sequence ID" value="KYN95430.1"/>
    <property type="molecule type" value="Genomic_DNA"/>
</dbReference>
<keyword evidence="2" id="KW-0479">Metal-binding</keyword>
<accession>A0A151L8Z2</accession>
<reference evidence="9 11" key="2">
    <citation type="submission" date="2016-09" db="EMBL/GenBank/DDBJ databases">
        <authorList>
            <consortium name="Pathogen Informatics"/>
        </authorList>
    </citation>
    <scope>NUCLEOTIDE SEQUENCE [LARGE SCALE GENOMIC DNA]</scope>
</reference>
<dbReference type="FunFam" id="3.10.120.10:FF:000015">
    <property type="entry name" value="Cytochrome b5, putative"/>
    <property type="match status" value="1"/>
</dbReference>
<dbReference type="OrthoDB" id="260519at2759"/>
<dbReference type="RefSeq" id="XP_019970229.1">
    <property type="nucleotide sequence ID" value="XM_020115076.1"/>
</dbReference>
<reference evidence="8 10" key="1">
    <citation type="journal article" date="2016" name="Nat. Commun.">
        <title>Genomes of cryptic chimpanzee Plasmodium species reveal key evolutionary events leading to human malaria.</title>
        <authorList>
            <person name="Sundararaman S.A."/>
            <person name="Plenderleith L.J."/>
            <person name="Liu W."/>
            <person name="Loy D.E."/>
            <person name="Learn G.H."/>
            <person name="Li Y."/>
            <person name="Shaw K.S."/>
            <person name="Ayouba A."/>
            <person name="Peeters M."/>
            <person name="Speede S."/>
            <person name="Shaw G.M."/>
            <person name="Bushman F.D."/>
            <person name="Brisson D."/>
            <person name="Rayner J.C."/>
            <person name="Sharp P.M."/>
            <person name="Hahn B.H."/>
        </authorList>
    </citation>
    <scope>NUCLEOTIDE SEQUENCE [LARGE SCALE GENOMIC DNA]</scope>
    <source>
        <strain evidence="8 10">SY57</strain>
    </source>
</reference>
<proteinExistence type="inferred from homology"/>
<dbReference type="Proteomes" id="UP000076359">
    <property type="component" value="Chromosome 12"/>
</dbReference>
<dbReference type="SMART" id="SM01117">
    <property type="entry name" value="Cyt-b5"/>
    <property type="match status" value="1"/>
</dbReference>
<dbReference type="GO" id="GO:0046872">
    <property type="term" value="F:metal ion binding"/>
    <property type="evidence" value="ECO:0007669"/>
    <property type="project" value="UniProtKB-KW"/>
</dbReference>
<comment type="similarity">
    <text evidence="4">Belongs to the cytochrome b5 family.</text>
</comment>
<evidence type="ECO:0000256" key="2">
    <source>
        <dbReference type="ARBA" id="ARBA00022723"/>
    </source>
</evidence>
<dbReference type="Proteomes" id="UP000240500">
    <property type="component" value="Chromosome 12"/>
</dbReference>
<keyword evidence="6" id="KW-0812">Transmembrane</keyword>
<dbReference type="VEuPathDB" id="PlasmoDB:PRCDC_1231600"/>
<dbReference type="PANTHER" id="PTHR19359">
    <property type="entry name" value="CYTOCHROME B5"/>
    <property type="match status" value="1"/>
</dbReference>
<evidence type="ECO:0000313" key="11">
    <source>
        <dbReference type="Proteomes" id="UP000240500"/>
    </source>
</evidence>
<keyword evidence="1" id="KW-0349">Heme</keyword>
<evidence type="ECO:0000256" key="4">
    <source>
        <dbReference type="ARBA" id="ARBA00038168"/>
    </source>
</evidence>
<dbReference type="Gene3D" id="3.10.120.10">
    <property type="entry name" value="Cytochrome b5-like heme/steroid binding domain"/>
    <property type="match status" value="1"/>
</dbReference>
<evidence type="ECO:0000256" key="5">
    <source>
        <dbReference type="SAM" id="MobiDB-lite"/>
    </source>
</evidence>
<keyword evidence="6" id="KW-0472">Membrane</keyword>
<protein>
    <submittedName>
        <fullName evidence="8">Cytochrome b5, putative</fullName>
    </submittedName>
</protein>
<dbReference type="PANTHER" id="PTHR19359:SF25">
    <property type="entry name" value="CYTOCHROME B5 HEME-BINDING DOMAIN-CONTAINING PROTEIN"/>
    <property type="match status" value="1"/>
</dbReference>
<dbReference type="GO" id="GO:0020037">
    <property type="term" value="F:heme binding"/>
    <property type="evidence" value="ECO:0007669"/>
    <property type="project" value="TreeGrafter"/>
</dbReference>
<evidence type="ECO:0000313" key="8">
    <source>
        <dbReference type="EMBL" id="KYN95430.1"/>
    </source>
</evidence>
<evidence type="ECO:0000259" key="7">
    <source>
        <dbReference type="PROSITE" id="PS50255"/>
    </source>
</evidence>
<evidence type="ECO:0000256" key="3">
    <source>
        <dbReference type="ARBA" id="ARBA00023004"/>
    </source>
</evidence>
<dbReference type="EMBL" id="LT969575">
    <property type="protein sequence ID" value="SOV80759.1"/>
    <property type="molecule type" value="Genomic_DNA"/>
</dbReference>
<feature type="transmembrane region" description="Helical" evidence="6">
    <location>
        <begin position="140"/>
        <end position="159"/>
    </location>
</feature>
<keyword evidence="6" id="KW-1133">Transmembrane helix</keyword>
<feature type="region of interest" description="Disordered" evidence="5">
    <location>
        <begin position="110"/>
        <end position="136"/>
    </location>
</feature>
<organism evidence="8 10">
    <name type="scientific">Plasmodium reichenowi</name>
    <dbReference type="NCBI Taxonomy" id="5854"/>
    <lineage>
        <taxon>Eukaryota</taxon>
        <taxon>Sar</taxon>
        <taxon>Alveolata</taxon>
        <taxon>Apicomplexa</taxon>
        <taxon>Aconoidasida</taxon>
        <taxon>Haemosporida</taxon>
        <taxon>Plasmodiidae</taxon>
        <taxon>Plasmodium</taxon>
        <taxon>Plasmodium (Laverania)</taxon>
    </lineage>
</organism>
<evidence type="ECO:0000256" key="1">
    <source>
        <dbReference type="ARBA" id="ARBA00022617"/>
    </source>
</evidence>
<dbReference type="VEuPathDB" id="PlasmoDB:PRG01_1235700"/>
<dbReference type="KEGG" id="prei:PRSY57_1231600"/>
<dbReference type="Pfam" id="PF00173">
    <property type="entry name" value="Cyt-b5"/>
    <property type="match status" value="1"/>
</dbReference>
<dbReference type="InterPro" id="IPR001199">
    <property type="entry name" value="Cyt_B5-like_heme/steroid-bd"/>
</dbReference>
<dbReference type="AlphaFoldDB" id="A0A151L8Z2"/>